<accession>A0A0K1JPM0</accession>
<reference evidence="3 4" key="1">
    <citation type="submission" date="2015-03" db="EMBL/GenBank/DDBJ databases">
        <title>Luteipulveratus halotolerans sp. nov., a novel actinobacterium (Dermacoccaceae) from Sarawak, Malaysia.</title>
        <authorList>
            <person name="Juboi H."/>
            <person name="Basik A."/>
            <person name="Shamsul S.S."/>
            <person name="Arnold P."/>
            <person name="Schmitt E.K."/>
            <person name="Sanglier J.-J."/>
            <person name="Yeo T."/>
        </authorList>
    </citation>
    <scope>NUCLEOTIDE SEQUENCE [LARGE SCALE GENOMIC DNA]</scope>
    <source>
        <strain evidence="3 4">MN07-A0370</strain>
    </source>
</reference>
<dbReference type="STRING" id="571913.VV02_05720"/>
<gene>
    <name evidence="3" type="ORF">VV02_05720</name>
</gene>
<dbReference type="SUPFAM" id="SSF49785">
    <property type="entry name" value="Galactose-binding domain-like"/>
    <property type="match status" value="1"/>
</dbReference>
<dbReference type="AlphaFoldDB" id="A0A0K1JPM0"/>
<dbReference type="InterPro" id="IPR000421">
    <property type="entry name" value="FA58C"/>
</dbReference>
<protein>
    <submittedName>
        <fullName evidence="3">F5/8 type C domain protein</fullName>
    </submittedName>
</protein>
<organism evidence="3 4">
    <name type="scientific">Luteipulveratus mongoliensis</name>
    <dbReference type="NCBI Taxonomy" id="571913"/>
    <lineage>
        <taxon>Bacteria</taxon>
        <taxon>Bacillati</taxon>
        <taxon>Actinomycetota</taxon>
        <taxon>Actinomycetes</taxon>
        <taxon>Micrococcales</taxon>
        <taxon>Dermacoccaceae</taxon>
        <taxon>Luteipulveratus</taxon>
    </lineage>
</organism>
<dbReference type="Gene3D" id="3.20.20.140">
    <property type="entry name" value="Metal-dependent hydrolases"/>
    <property type="match status" value="1"/>
</dbReference>
<name>A0A0K1JPM0_9MICO</name>
<dbReference type="KEGG" id="lmoi:VV02_05720"/>
<evidence type="ECO:0000259" key="2">
    <source>
        <dbReference type="PROSITE" id="PS50022"/>
    </source>
</evidence>
<dbReference type="InterPro" id="IPR032466">
    <property type="entry name" value="Metal_Hydrolase"/>
</dbReference>
<dbReference type="PROSITE" id="PS50022">
    <property type="entry name" value="FA58C_3"/>
    <property type="match status" value="1"/>
</dbReference>
<keyword evidence="4" id="KW-1185">Reference proteome</keyword>
<dbReference type="Proteomes" id="UP000066480">
    <property type="component" value="Chromosome"/>
</dbReference>
<dbReference type="Pfam" id="PF22633">
    <property type="entry name" value="F5_F8_type_C_2"/>
    <property type="match status" value="1"/>
</dbReference>
<dbReference type="PATRIC" id="fig|571913.6.peg.1166"/>
<feature type="region of interest" description="Disordered" evidence="1">
    <location>
        <begin position="1"/>
        <end position="25"/>
    </location>
</feature>
<sequence>MTAATFAGAPSYAAGPNIPSPESEVNVTGTPFTGTAPDGTVRGLIDAHTHLFMQDGMGGAAVCGKVFSDNGIADALKDCASHGPHGEFALLENLTNGGNPFGTHDVTGWPTFKDWPAYNSLTHQQMYYRWVERAWRGGQRIMVNDLVSNGVLCSINPGTYQSCNEMDAIRLQAKDTYALQTFIDNQYGGPGKGWFRIVKSSGEARNVVKAGKLAVVLGVETSEPFGCKQILGVAQCSKTDIDKGLDELYGLGVRSMFPCHKFDNALCGVRFDGGTQGAIINAGQFLSTGTWWDAKPCDASKPHDNSPAGGVLPPDLAKLLPPILPVYGSGTLCNTRGLTDLGSYAVKGMVKRGMMVEVDHMSAKAAGQTLSILEEAKYPGVLASHSWMDEGYLDRLYGLGGFSTIYGHASKGFVDEYKRTAPIRNKYGVGIGFGFDMNGFGGTPPPRDDAASNPVKYPFKSFDGGSTIDKQRTGERTWDINTDGVAHYGLIPDYVEDLRLVGGQGIIDDLARGPESYLRTWAGAESATPAVNLAAERPTTASSYQHDLFNNRQPSDAVDGRTDTRWASNWSDGQWLQVDLGQAKRVSRVSVRWETAYARDYDIQVSADGTTWRTIKTVSGSDGGHEVVQFAPTSARYVKVYAKTRATSYGVSIWELGVYA</sequence>
<evidence type="ECO:0000313" key="4">
    <source>
        <dbReference type="Proteomes" id="UP000066480"/>
    </source>
</evidence>
<dbReference type="EMBL" id="CP011112">
    <property type="protein sequence ID" value="AKU18667.1"/>
    <property type="molecule type" value="Genomic_DNA"/>
</dbReference>
<dbReference type="InterPro" id="IPR008979">
    <property type="entry name" value="Galactose-bd-like_sf"/>
</dbReference>
<dbReference type="Gene3D" id="2.60.120.260">
    <property type="entry name" value="Galactose-binding domain-like"/>
    <property type="match status" value="1"/>
</dbReference>
<evidence type="ECO:0000256" key="1">
    <source>
        <dbReference type="SAM" id="MobiDB-lite"/>
    </source>
</evidence>
<proteinExistence type="predicted"/>
<evidence type="ECO:0000313" key="3">
    <source>
        <dbReference type="EMBL" id="AKU18667.1"/>
    </source>
</evidence>
<feature type="domain" description="F5/8 type C" evidence="2">
    <location>
        <begin position="526"/>
        <end position="660"/>
    </location>
</feature>
<dbReference type="SUPFAM" id="SSF51556">
    <property type="entry name" value="Metallo-dependent hydrolases"/>
    <property type="match status" value="1"/>
</dbReference>